<comment type="caution">
    <text evidence="2">The sequence shown here is derived from an EMBL/GenBank/DDBJ whole genome shotgun (WGS) entry which is preliminary data.</text>
</comment>
<dbReference type="AlphaFoldDB" id="A0A427ASV2"/>
<feature type="transmembrane region" description="Helical" evidence="1">
    <location>
        <begin position="12"/>
        <end position="35"/>
    </location>
</feature>
<evidence type="ECO:0000313" key="3">
    <source>
        <dbReference type="Proteomes" id="UP000287651"/>
    </source>
</evidence>
<protein>
    <submittedName>
        <fullName evidence="2">Uncharacterized protein</fullName>
    </submittedName>
</protein>
<gene>
    <name evidence="2" type="ORF">B296_00005965</name>
</gene>
<keyword evidence="1" id="KW-1133">Transmembrane helix</keyword>
<accession>A0A427ASV2</accession>
<organism evidence="2 3">
    <name type="scientific">Ensete ventricosum</name>
    <name type="common">Abyssinian banana</name>
    <name type="synonym">Musa ensete</name>
    <dbReference type="NCBI Taxonomy" id="4639"/>
    <lineage>
        <taxon>Eukaryota</taxon>
        <taxon>Viridiplantae</taxon>
        <taxon>Streptophyta</taxon>
        <taxon>Embryophyta</taxon>
        <taxon>Tracheophyta</taxon>
        <taxon>Spermatophyta</taxon>
        <taxon>Magnoliopsida</taxon>
        <taxon>Liliopsida</taxon>
        <taxon>Zingiberales</taxon>
        <taxon>Musaceae</taxon>
        <taxon>Ensete</taxon>
    </lineage>
</organism>
<keyword evidence="1" id="KW-0472">Membrane</keyword>
<sequence length="74" mass="8614">MHLKRIWPYTSVMAGLLAIVGFNFFFVILDFISLLHCSRSLIFSSWRASNLLSVMVNFRSSLRHGKFKVLPLPW</sequence>
<reference evidence="2 3" key="1">
    <citation type="journal article" date="2014" name="Agronomy (Basel)">
        <title>A Draft Genome Sequence for Ensete ventricosum, the Drought-Tolerant Tree Against Hunger.</title>
        <authorList>
            <person name="Harrison J."/>
            <person name="Moore K.A."/>
            <person name="Paszkiewicz K."/>
            <person name="Jones T."/>
            <person name="Grant M."/>
            <person name="Ambacheew D."/>
            <person name="Muzemil S."/>
            <person name="Studholme D.J."/>
        </authorList>
    </citation>
    <scope>NUCLEOTIDE SEQUENCE [LARGE SCALE GENOMIC DNA]</scope>
</reference>
<evidence type="ECO:0000313" key="2">
    <source>
        <dbReference type="EMBL" id="RRT79342.1"/>
    </source>
</evidence>
<evidence type="ECO:0000256" key="1">
    <source>
        <dbReference type="SAM" id="Phobius"/>
    </source>
</evidence>
<dbReference type="EMBL" id="AMZH03001425">
    <property type="protein sequence ID" value="RRT79342.1"/>
    <property type="molecule type" value="Genomic_DNA"/>
</dbReference>
<keyword evidence="1" id="KW-0812">Transmembrane</keyword>
<proteinExistence type="predicted"/>
<dbReference type="Proteomes" id="UP000287651">
    <property type="component" value="Unassembled WGS sequence"/>
</dbReference>
<name>A0A427ASV2_ENSVE</name>